<gene>
    <name evidence="1" type="ORF">L7E55_09355</name>
</gene>
<dbReference type="AlphaFoldDB" id="A0A9X4JW65"/>
<name>A0A9X4JW65_9FIRM</name>
<organism evidence="1 2">
    <name type="scientific">Pelotomaculum isophthalicicum JI</name>
    <dbReference type="NCBI Taxonomy" id="947010"/>
    <lineage>
        <taxon>Bacteria</taxon>
        <taxon>Bacillati</taxon>
        <taxon>Bacillota</taxon>
        <taxon>Clostridia</taxon>
        <taxon>Eubacteriales</taxon>
        <taxon>Desulfotomaculaceae</taxon>
        <taxon>Pelotomaculum</taxon>
    </lineage>
</organism>
<proteinExistence type="predicted"/>
<keyword evidence="2" id="KW-1185">Reference proteome</keyword>
<sequence>MEYILNHLNAQFNWLKSCQILNPGSDADGAIKKYPDQGWIMPYFSNFAAMAMLEDPTSHPLVERYLNWYLRHLEKNGTMLDYHYDDNFNGKTAGPDSEDSYAGTYLSLVCAYHFRTGQTGWVRENLPSLKKVASVIINLMDRDGLTFALAGYRVKYLMDNCEAYRGLKDFADLMYYLGDQDAGIYQSKAKAIASGIERALWNSSSRCYYASKTGLFKNRVNLKKFYPDAACQVFPVLFGLLKPDSERAAHLHKVFNNSQPDWVNIKPPDFPWMLLGYYACLHGDHERALEKIRQGVESYIEPKSGCWYCGESAFFVLTCTKLIQLKGAGFQAQTIFWPGPL</sequence>
<dbReference type="InterPro" id="IPR008928">
    <property type="entry name" value="6-hairpin_glycosidase_sf"/>
</dbReference>
<dbReference type="EMBL" id="JAKOAV010000015">
    <property type="protein sequence ID" value="MDF9408563.1"/>
    <property type="molecule type" value="Genomic_DNA"/>
</dbReference>
<comment type="caution">
    <text evidence="1">The sequence shown here is derived from an EMBL/GenBank/DDBJ whole genome shotgun (WGS) entry which is preliminary data.</text>
</comment>
<accession>A0A9X4JW65</accession>
<dbReference type="SUPFAM" id="SSF48208">
    <property type="entry name" value="Six-hairpin glycosidases"/>
    <property type="match status" value="1"/>
</dbReference>
<evidence type="ECO:0000313" key="1">
    <source>
        <dbReference type="EMBL" id="MDF9408563.1"/>
    </source>
</evidence>
<dbReference type="Proteomes" id="UP001154312">
    <property type="component" value="Unassembled WGS sequence"/>
</dbReference>
<dbReference type="Gene3D" id="1.50.10.10">
    <property type="match status" value="1"/>
</dbReference>
<dbReference type="RefSeq" id="WP_277443893.1">
    <property type="nucleotide sequence ID" value="NZ_JAKOAV010000015.1"/>
</dbReference>
<dbReference type="GO" id="GO:0005975">
    <property type="term" value="P:carbohydrate metabolic process"/>
    <property type="evidence" value="ECO:0007669"/>
    <property type="project" value="InterPro"/>
</dbReference>
<protein>
    <submittedName>
        <fullName evidence="1">Uncharacterized protein</fullName>
    </submittedName>
</protein>
<evidence type="ECO:0000313" key="2">
    <source>
        <dbReference type="Proteomes" id="UP001154312"/>
    </source>
</evidence>
<reference evidence="1" key="1">
    <citation type="submission" date="2022-02" db="EMBL/GenBank/DDBJ databases">
        <authorList>
            <person name="Leng L."/>
        </authorList>
    </citation>
    <scope>NUCLEOTIDE SEQUENCE</scope>
    <source>
        <strain evidence="1">JI</strain>
    </source>
</reference>
<dbReference type="InterPro" id="IPR012341">
    <property type="entry name" value="6hp_glycosidase-like_sf"/>
</dbReference>